<keyword evidence="8" id="KW-1185">Reference proteome</keyword>
<dbReference type="SUPFAM" id="SSF56935">
    <property type="entry name" value="Porins"/>
    <property type="match status" value="1"/>
</dbReference>
<dbReference type="SUPFAM" id="SSF49464">
    <property type="entry name" value="Carboxypeptidase regulatory domain-like"/>
    <property type="match status" value="1"/>
</dbReference>
<comment type="subcellular location">
    <subcellularLocation>
        <location evidence="1">Cell outer membrane</location>
    </subcellularLocation>
</comment>
<dbReference type="InterPro" id="IPR036942">
    <property type="entry name" value="Beta-barrel_TonB_sf"/>
</dbReference>
<dbReference type="AlphaFoldDB" id="A0A2U8QSU9"/>
<dbReference type="OrthoDB" id="8764943at2"/>
<evidence type="ECO:0000313" key="8">
    <source>
        <dbReference type="Proteomes" id="UP000245429"/>
    </source>
</evidence>
<dbReference type="RefSeq" id="WP_109568374.1">
    <property type="nucleotide sequence ID" value="NZ_CP029463.1"/>
</dbReference>
<evidence type="ECO:0000256" key="5">
    <source>
        <dbReference type="SAM" id="SignalP"/>
    </source>
</evidence>
<keyword evidence="5" id="KW-0732">Signal</keyword>
<dbReference type="Proteomes" id="UP000245429">
    <property type="component" value="Chromosome"/>
</dbReference>
<keyword evidence="2" id="KW-0472">Membrane</keyword>
<evidence type="ECO:0000256" key="4">
    <source>
        <dbReference type="SAM" id="MobiDB-lite"/>
    </source>
</evidence>
<reference evidence="7 8" key="1">
    <citation type="submission" date="2018-05" db="EMBL/GenBank/DDBJ databases">
        <title>Flavobacterium sp. MEBiC07310.</title>
        <authorList>
            <person name="Baek K."/>
        </authorList>
    </citation>
    <scope>NUCLEOTIDE SEQUENCE [LARGE SCALE GENOMIC DNA]</scope>
    <source>
        <strain evidence="7 8">MEBiC07310</strain>
    </source>
</reference>
<feature type="signal peptide" evidence="5">
    <location>
        <begin position="1"/>
        <end position="21"/>
    </location>
</feature>
<dbReference type="InterPro" id="IPR008969">
    <property type="entry name" value="CarboxyPept-like_regulatory"/>
</dbReference>
<dbReference type="Gene3D" id="2.60.40.1120">
    <property type="entry name" value="Carboxypeptidase-like, regulatory domain"/>
    <property type="match status" value="1"/>
</dbReference>
<dbReference type="Pfam" id="PF13715">
    <property type="entry name" value="CarbopepD_reg_2"/>
    <property type="match status" value="1"/>
</dbReference>
<dbReference type="Gene3D" id="2.170.130.10">
    <property type="entry name" value="TonB-dependent receptor, plug domain"/>
    <property type="match status" value="1"/>
</dbReference>
<organism evidence="7 8">
    <name type="scientific">Flavobacterium sediminis</name>
    <dbReference type="NCBI Taxonomy" id="2201181"/>
    <lineage>
        <taxon>Bacteria</taxon>
        <taxon>Pseudomonadati</taxon>
        <taxon>Bacteroidota</taxon>
        <taxon>Flavobacteriia</taxon>
        <taxon>Flavobacteriales</taxon>
        <taxon>Flavobacteriaceae</taxon>
        <taxon>Flavobacterium</taxon>
    </lineage>
</organism>
<dbReference type="InterPro" id="IPR037066">
    <property type="entry name" value="Plug_dom_sf"/>
</dbReference>
<evidence type="ECO:0000256" key="1">
    <source>
        <dbReference type="ARBA" id="ARBA00004442"/>
    </source>
</evidence>
<name>A0A2U8QSU9_9FLAO</name>
<gene>
    <name evidence="7" type="ORF">DI487_03175</name>
</gene>
<dbReference type="EMBL" id="CP029463">
    <property type="protein sequence ID" value="AWM12966.1"/>
    <property type="molecule type" value="Genomic_DNA"/>
</dbReference>
<dbReference type="Pfam" id="PF14905">
    <property type="entry name" value="OMP_b-brl_3"/>
    <property type="match status" value="1"/>
</dbReference>
<dbReference type="KEGG" id="fse:DI487_03175"/>
<accession>A0A2U8QSU9</accession>
<keyword evidence="3" id="KW-0998">Cell outer membrane</keyword>
<evidence type="ECO:0000256" key="2">
    <source>
        <dbReference type="ARBA" id="ARBA00023136"/>
    </source>
</evidence>
<feature type="domain" description="Outer membrane protein beta-barrel" evidence="6">
    <location>
        <begin position="367"/>
        <end position="757"/>
    </location>
</feature>
<evidence type="ECO:0000313" key="7">
    <source>
        <dbReference type="EMBL" id="AWM12966.1"/>
    </source>
</evidence>
<dbReference type="Gene3D" id="2.40.170.20">
    <property type="entry name" value="TonB-dependent receptor, beta-barrel domain"/>
    <property type="match status" value="1"/>
</dbReference>
<protein>
    <submittedName>
        <fullName evidence="7">TonB-dependent receptor</fullName>
    </submittedName>
</protein>
<evidence type="ECO:0000256" key="3">
    <source>
        <dbReference type="ARBA" id="ARBA00023237"/>
    </source>
</evidence>
<feature type="chain" id="PRO_5015835693" evidence="5">
    <location>
        <begin position="22"/>
        <end position="784"/>
    </location>
</feature>
<dbReference type="GO" id="GO:0009279">
    <property type="term" value="C:cell outer membrane"/>
    <property type="evidence" value="ECO:0007669"/>
    <property type="project" value="UniProtKB-SubCell"/>
</dbReference>
<feature type="region of interest" description="Disordered" evidence="4">
    <location>
        <begin position="764"/>
        <end position="784"/>
    </location>
</feature>
<keyword evidence="7" id="KW-0675">Receptor</keyword>
<sequence length="784" mass="88834">MKVNFLILLFLSNLMSLFAQNSGSVSGKVTDKKTGEPLPYVTVVVKDNAEMLTGSTTTDSGNFEINKLPLQKLSLEIQFIGYKTIVQVIDLSSSKKIDLGTITIEEDVSQLEGVEVVKERSIMEQKIDRKVINVGKDLISAGATAGEIMNNIPSVSVDPQTNEISLRGNSNVRVLLDGKPTNIPVEQLMKQIPSASIKQIELITNPSAKYNPEGMSGIINIVLHKNANDGFNGSVNNGITFGKTPKTNNSLDMNYRKGKLNFYTNYGFNHGFYANEGHLSSFQSGNESEQSFDIRNKNTSHLWKFGTDYYINDKNTLSVYTTQNWFSGDADAKTFIDYLNPATTDIAQNFSAKSNGNTQVYNLDFKHDFAKEDENIELEINYNTYSSPEDSFYYYPLVPSSTTNNTANDNKNFKANLDYVNPLTKTTKLELGAEARIESTTNNLYIDQLYNSDFKYDRNIFSAYGTFAKQWDKWNFQIGARLEHYQVDAIFKKSGQDDVPFDDTIFTVYPSGFVSYTPNEKGTFNFSYSRRVDRPSIGQVNPIREWTTPTLDSEGNPYLEPQFTNSFELNYTRTTKIGSFTSGIFYRRINDEITRVMLEHPTDPNKNVLTFDNFKDNNAYGAEISGNLNFTKWWSANFGIDAYFRTLRGYVGDIYVEKDATLFNARANNTFKATKDLRFQLFGFYRGKDVSLQMTRKTMWRSDIGASYNVLKGQGTISARFSDIFHTMKAQFENDLPYPQVGKFTWESQTLYIGFNYRFGGGKNRALQRKQRDKNETQGGGGMF</sequence>
<proteinExistence type="predicted"/>
<dbReference type="InterPro" id="IPR041700">
    <property type="entry name" value="OMP_b-brl_3"/>
</dbReference>
<evidence type="ECO:0000259" key="6">
    <source>
        <dbReference type="Pfam" id="PF14905"/>
    </source>
</evidence>